<keyword evidence="2" id="KW-0812">Transmembrane</keyword>
<feature type="transmembrane region" description="Helical" evidence="2">
    <location>
        <begin position="322"/>
        <end position="341"/>
    </location>
</feature>
<keyword evidence="2" id="KW-1133">Transmembrane helix</keyword>
<keyword evidence="2" id="KW-0472">Membrane</keyword>
<dbReference type="InParanoid" id="A0A5E4EB56"/>
<feature type="region of interest" description="Disordered" evidence="1">
    <location>
        <begin position="407"/>
        <end position="429"/>
    </location>
</feature>
<sequence length="429" mass="47608">MDLSDAPSSNSMDASISGLRVKQHRELEGLTLTAQPLKTLKYFMLGFGQCLRQFMAKGGWLVLLIMLAGGIGMLTITIGGHQEEHIQELVRYLQFGLWWLALGVASSIGLGSGLHTFVLYLGPHIALFTMKAVQCGRVDIKSAPYDTVQLKSSPSWLDRDCSEFGDPIFLSQHSSRVPLSSILPQVQLEAILWGIGTALGELPPYFISRAARISGEKLEVMKDLDSSSTEDSGIVANRLNRIKLWLLSHTQYLNFLTILVLASVPNPLFDLAGIMCGQFGIPFWTFFLSTLIGKAFIKTHIQTVFIISVCNNQLLDLVENKLIWAFSFVPGFGLVVPDLIAKLHTVKDKYMHASPAVPSNSKEKKWDLSFSSIWNTVVWLMLMNFFIKIVTATAQSVLKEEHEKELTALSNKPHTSEQKNNGFCSQASD</sequence>
<reference evidence="4" key="1">
    <citation type="submission" date="2019-07" db="EMBL/GenBank/DDBJ databases">
        <authorList>
            <person name="Alioto T."/>
            <person name="Alioto T."/>
            <person name="Gomez Garrido J."/>
        </authorList>
    </citation>
    <scope>NUCLEOTIDE SEQUENCE</scope>
</reference>
<keyword evidence="6" id="KW-1185">Reference proteome</keyword>
<proteinExistence type="predicted"/>
<dbReference type="EMBL" id="CABIKO010000006">
    <property type="protein sequence ID" value="VVA12682.1"/>
    <property type="molecule type" value="Genomic_DNA"/>
</dbReference>
<gene>
    <name evidence="4" type="ORF">ALMOND_2B020368</name>
    <name evidence="3" type="ORF">L3X38_035515</name>
</gene>
<feature type="transmembrane region" description="Helical" evidence="2">
    <location>
        <begin position="98"/>
        <end position="121"/>
    </location>
</feature>
<evidence type="ECO:0000256" key="2">
    <source>
        <dbReference type="SAM" id="Phobius"/>
    </source>
</evidence>
<evidence type="ECO:0000313" key="6">
    <source>
        <dbReference type="Proteomes" id="UP001054821"/>
    </source>
</evidence>
<feature type="compositionally biased region" description="Polar residues" evidence="1">
    <location>
        <begin position="408"/>
        <end position="429"/>
    </location>
</feature>
<dbReference type="Gramene" id="VVA12682">
    <property type="protein sequence ID" value="VVA12682"/>
    <property type="gene ID" value="Prudul26B020368"/>
</dbReference>
<dbReference type="OMA" id="TRENIWF"/>
<evidence type="ECO:0000313" key="5">
    <source>
        <dbReference type="Proteomes" id="UP000327085"/>
    </source>
</evidence>
<organism evidence="4 5">
    <name type="scientific">Prunus dulcis</name>
    <name type="common">Almond</name>
    <name type="synonym">Amygdalus dulcis</name>
    <dbReference type="NCBI Taxonomy" id="3755"/>
    <lineage>
        <taxon>Eukaryota</taxon>
        <taxon>Viridiplantae</taxon>
        <taxon>Streptophyta</taxon>
        <taxon>Embryophyta</taxon>
        <taxon>Tracheophyta</taxon>
        <taxon>Spermatophyta</taxon>
        <taxon>Magnoliopsida</taxon>
        <taxon>eudicotyledons</taxon>
        <taxon>Gunneridae</taxon>
        <taxon>Pentapetalae</taxon>
        <taxon>rosids</taxon>
        <taxon>fabids</taxon>
        <taxon>Rosales</taxon>
        <taxon>Rosaceae</taxon>
        <taxon>Amygdaloideae</taxon>
        <taxon>Amygdaleae</taxon>
        <taxon>Prunus</taxon>
    </lineage>
</organism>
<protein>
    <submittedName>
        <fullName evidence="4">PREDICTED: vacuole membrane</fullName>
    </submittedName>
</protein>
<reference evidence="3 6" key="3">
    <citation type="journal article" date="2022" name="G3 (Bethesda)">
        <title>Whole-genome sequence and methylome profiling of the almond [Prunus dulcis (Mill.) D.A. Webb] cultivar 'Nonpareil'.</title>
        <authorList>
            <person name="D'Amico-Willman K.M."/>
            <person name="Ouma W.Z."/>
            <person name="Meulia T."/>
            <person name="Sideli G.M."/>
            <person name="Gradziel T.M."/>
            <person name="Fresnedo-Ramirez J."/>
        </authorList>
    </citation>
    <scope>NUCLEOTIDE SEQUENCE [LARGE SCALE GENOMIC DNA]</scope>
    <source>
        <strain evidence="3">Clone GOH B32 T37-40</strain>
    </source>
</reference>
<feature type="transmembrane region" description="Helical" evidence="2">
    <location>
        <begin position="271"/>
        <end position="292"/>
    </location>
</feature>
<dbReference type="AlphaFoldDB" id="A0A5E4EB56"/>
<dbReference type="EMBL" id="JAJFAZ020000006">
    <property type="protein sequence ID" value="KAI5326441.1"/>
    <property type="molecule type" value="Genomic_DNA"/>
</dbReference>
<feature type="transmembrane region" description="Helical" evidence="2">
    <location>
        <begin position="373"/>
        <end position="394"/>
    </location>
</feature>
<dbReference type="Proteomes" id="UP001054821">
    <property type="component" value="Chromosome 6"/>
</dbReference>
<evidence type="ECO:0000313" key="3">
    <source>
        <dbReference type="EMBL" id="KAI5326441.1"/>
    </source>
</evidence>
<reference evidence="5" key="2">
    <citation type="journal article" date="2020" name="Plant J.">
        <title>Transposons played a major role in the diversification between the closely related almond and peach genomes: results from the almond genome sequence.</title>
        <authorList>
            <person name="Alioto T."/>
            <person name="Alexiou K.G."/>
            <person name="Bardil A."/>
            <person name="Barteri F."/>
            <person name="Castanera R."/>
            <person name="Cruz F."/>
            <person name="Dhingra A."/>
            <person name="Duval H."/>
            <person name="Fernandez I Marti A."/>
            <person name="Frias L."/>
            <person name="Galan B."/>
            <person name="Garcia J.L."/>
            <person name="Howad W."/>
            <person name="Gomez-Garrido J."/>
            <person name="Gut M."/>
            <person name="Julca I."/>
            <person name="Morata J."/>
            <person name="Puigdomenech P."/>
            <person name="Ribeca P."/>
            <person name="Rubio Cabetas M.J."/>
            <person name="Vlasova A."/>
            <person name="Wirthensohn M."/>
            <person name="Garcia-Mas J."/>
            <person name="Gabaldon T."/>
            <person name="Casacuberta J.M."/>
            <person name="Arus P."/>
        </authorList>
    </citation>
    <scope>NUCLEOTIDE SEQUENCE [LARGE SCALE GENOMIC DNA]</scope>
    <source>
        <strain evidence="5">cv. Texas</strain>
    </source>
</reference>
<feature type="transmembrane region" description="Helical" evidence="2">
    <location>
        <begin position="59"/>
        <end position="78"/>
    </location>
</feature>
<dbReference type="Proteomes" id="UP000327085">
    <property type="component" value="Chromosome 6"/>
</dbReference>
<evidence type="ECO:0000313" key="4">
    <source>
        <dbReference type="EMBL" id="VVA12682.1"/>
    </source>
</evidence>
<feature type="transmembrane region" description="Helical" evidence="2">
    <location>
        <begin position="244"/>
        <end position="265"/>
    </location>
</feature>
<name>A0A5E4EB56_PRUDU</name>
<accession>A0A5E4EB56</accession>
<evidence type="ECO:0000256" key="1">
    <source>
        <dbReference type="SAM" id="MobiDB-lite"/>
    </source>
</evidence>